<dbReference type="RefSeq" id="WP_112227608.1">
    <property type="nucleotide sequence ID" value="NZ_QLTT01000003.1"/>
</dbReference>
<proteinExistence type="predicted"/>
<sequence length="72" mass="7981">MSNPEENEFLHGLEVEVEAEIDIAVSSHFEEVAGTPVTEWQFDPADAERYEVGLRGLLGAVEAVEDAERGHR</sequence>
<evidence type="ECO:0000313" key="1">
    <source>
        <dbReference type="EMBL" id="RAS67400.1"/>
    </source>
</evidence>
<comment type="caution">
    <text evidence="1">The sequence shown here is derived from an EMBL/GenBank/DDBJ whole genome shotgun (WGS) entry which is preliminary data.</text>
</comment>
<organism evidence="1 2">
    <name type="scientific">Lentzea atacamensis</name>
    <dbReference type="NCBI Taxonomy" id="531938"/>
    <lineage>
        <taxon>Bacteria</taxon>
        <taxon>Bacillati</taxon>
        <taxon>Actinomycetota</taxon>
        <taxon>Actinomycetes</taxon>
        <taxon>Pseudonocardiales</taxon>
        <taxon>Pseudonocardiaceae</taxon>
        <taxon>Lentzea</taxon>
    </lineage>
</organism>
<dbReference type="Proteomes" id="UP000248714">
    <property type="component" value="Unassembled WGS sequence"/>
</dbReference>
<evidence type="ECO:0000313" key="2">
    <source>
        <dbReference type="Proteomes" id="UP000248714"/>
    </source>
</evidence>
<protein>
    <submittedName>
        <fullName evidence="1">Uncharacterized protein</fullName>
    </submittedName>
</protein>
<name>A0ABX9EB48_9PSEU</name>
<keyword evidence="2" id="KW-1185">Reference proteome</keyword>
<gene>
    <name evidence="1" type="ORF">C8D87_103739</name>
</gene>
<accession>A0ABX9EB48</accession>
<reference evidence="1 2" key="1">
    <citation type="submission" date="2018-06" db="EMBL/GenBank/DDBJ databases">
        <title>Genomic Encyclopedia of Type Strains, Phase IV (KMG-IV): sequencing the most valuable type-strain genomes for metagenomic binning, comparative biology and taxonomic classification.</title>
        <authorList>
            <person name="Goeker M."/>
        </authorList>
    </citation>
    <scope>NUCLEOTIDE SEQUENCE [LARGE SCALE GENOMIC DNA]</scope>
    <source>
        <strain evidence="1 2">DSM 45479</strain>
    </source>
</reference>
<dbReference type="EMBL" id="QLTT01000003">
    <property type="protein sequence ID" value="RAS67400.1"/>
    <property type="molecule type" value="Genomic_DNA"/>
</dbReference>